<accession>A0AAD7ZL48</accession>
<sequence length="105" mass="11963">CDSLNENVKFTDYRENEKIFVRSALQLNGRNTVKCDCCRDRCQDGVVFFCSVCHAFTEDNHSPNCLCLAEKVLESQFREIAKLRVHAAYCATEAIHNAKLGEKTQ</sequence>
<gene>
    <name evidence="1" type="ORF">L9F63_022934</name>
</gene>
<feature type="non-terminal residue" evidence="1">
    <location>
        <position position="1"/>
    </location>
</feature>
<keyword evidence="2" id="KW-1185">Reference proteome</keyword>
<feature type="non-terminal residue" evidence="1">
    <location>
        <position position="105"/>
    </location>
</feature>
<name>A0AAD7ZL48_DIPPU</name>
<dbReference type="EMBL" id="JASPKZ010007756">
    <property type="protein sequence ID" value="KAJ9582724.1"/>
    <property type="molecule type" value="Genomic_DNA"/>
</dbReference>
<reference evidence="1" key="2">
    <citation type="submission" date="2023-05" db="EMBL/GenBank/DDBJ databases">
        <authorList>
            <person name="Fouks B."/>
        </authorList>
    </citation>
    <scope>NUCLEOTIDE SEQUENCE</scope>
    <source>
        <strain evidence="1">Stay&amp;Tobe</strain>
        <tissue evidence="1">Testes</tissue>
    </source>
</reference>
<proteinExistence type="predicted"/>
<evidence type="ECO:0000313" key="1">
    <source>
        <dbReference type="EMBL" id="KAJ9582724.1"/>
    </source>
</evidence>
<dbReference type="AlphaFoldDB" id="A0AAD7ZL48"/>
<dbReference type="Proteomes" id="UP001233999">
    <property type="component" value="Unassembled WGS sequence"/>
</dbReference>
<reference evidence="1" key="1">
    <citation type="journal article" date="2023" name="IScience">
        <title>Live-bearing cockroach genome reveals convergent evolutionary mechanisms linked to viviparity in insects and beyond.</title>
        <authorList>
            <person name="Fouks B."/>
            <person name="Harrison M.C."/>
            <person name="Mikhailova A.A."/>
            <person name="Marchal E."/>
            <person name="English S."/>
            <person name="Carruthers M."/>
            <person name="Jennings E.C."/>
            <person name="Chiamaka E.L."/>
            <person name="Frigard R.A."/>
            <person name="Pippel M."/>
            <person name="Attardo G.M."/>
            <person name="Benoit J.B."/>
            <person name="Bornberg-Bauer E."/>
            <person name="Tobe S.S."/>
        </authorList>
    </citation>
    <scope>NUCLEOTIDE SEQUENCE</scope>
    <source>
        <strain evidence="1">Stay&amp;Tobe</strain>
    </source>
</reference>
<evidence type="ECO:0000313" key="2">
    <source>
        <dbReference type="Proteomes" id="UP001233999"/>
    </source>
</evidence>
<protein>
    <submittedName>
        <fullName evidence="1">Uncharacterized protein</fullName>
    </submittedName>
</protein>
<organism evidence="1 2">
    <name type="scientific">Diploptera punctata</name>
    <name type="common">Pacific beetle cockroach</name>
    <dbReference type="NCBI Taxonomy" id="6984"/>
    <lineage>
        <taxon>Eukaryota</taxon>
        <taxon>Metazoa</taxon>
        <taxon>Ecdysozoa</taxon>
        <taxon>Arthropoda</taxon>
        <taxon>Hexapoda</taxon>
        <taxon>Insecta</taxon>
        <taxon>Pterygota</taxon>
        <taxon>Neoptera</taxon>
        <taxon>Polyneoptera</taxon>
        <taxon>Dictyoptera</taxon>
        <taxon>Blattodea</taxon>
        <taxon>Blaberoidea</taxon>
        <taxon>Blaberidae</taxon>
        <taxon>Diplopterinae</taxon>
        <taxon>Diploptera</taxon>
    </lineage>
</organism>
<comment type="caution">
    <text evidence="1">The sequence shown here is derived from an EMBL/GenBank/DDBJ whole genome shotgun (WGS) entry which is preliminary data.</text>
</comment>